<name>A0AAN8XM16_POLSC</name>
<evidence type="ECO:0000256" key="7">
    <source>
        <dbReference type="ARBA" id="ARBA00023053"/>
    </source>
</evidence>
<keyword evidence="3" id="KW-0813">Transport</keyword>
<evidence type="ECO:0000256" key="9">
    <source>
        <dbReference type="ARBA" id="ARBA00023136"/>
    </source>
</evidence>
<keyword evidence="6 12" id="KW-1133">Transmembrane helix</keyword>
<evidence type="ECO:0000256" key="8">
    <source>
        <dbReference type="ARBA" id="ARBA00023065"/>
    </source>
</evidence>
<dbReference type="AlphaFoldDB" id="A0AAN8XM16"/>
<comment type="subcellular location">
    <subcellularLocation>
        <location evidence="1">Cell membrane</location>
        <topology evidence="1">Multi-pass membrane protein</topology>
    </subcellularLocation>
</comment>
<dbReference type="Gene3D" id="1.20.1730.10">
    <property type="entry name" value="Sodium/glucose cotransporter"/>
    <property type="match status" value="2"/>
</dbReference>
<keyword evidence="7" id="KW-0915">Sodium</keyword>
<feature type="transmembrane region" description="Helical" evidence="12">
    <location>
        <begin position="375"/>
        <end position="396"/>
    </location>
</feature>
<proteinExistence type="inferred from homology"/>
<evidence type="ECO:0000256" key="6">
    <source>
        <dbReference type="ARBA" id="ARBA00022989"/>
    </source>
</evidence>
<feature type="transmembrane region" description="Helical" evidence="12">
    <location>
        <begin position="166"/>
        <end position="185"/>
    </location>
</feature>
<keyword evidence="5 12" id="KW-0812">Transmembrane</keyword>
<comment type="similarity">
    <text evidence="2 11">Belongs to the sodium:solute symporter (SSF) (TC 2.A.21) family.</text>
</comment>
<evidence type="ECO:0000256" key="3">
    <source>
        <dbReference type="ARBA" id="ARBA00022448"/>
    </source>
</evidence>
<evidence type="ECO:0000313" key="13">
    <source>
        <dbReference type="EMBL" id="KAK6643030.1"/>
    </source>
</evidence>
<protein>
    <recommendedName>
        <fullName evidence="15">Sodium-coupled monocarboxylate transporter 1</fullName>
    </recommendedName>
</protein>
<feature type="transmembrane region" description="Helical" evidence="12">
    <location>
        <begin position="135"/>
        <end position="160"/>
    </location>
</feature>
<dbReference type="PANTHER" id="PTHR42985">
    <property type="entry name" value="SODIUM-COUPLED MONOCARBOXYLATE TRANSPORTER"/>
    <property type="match status" value="1"/>
</dbReference>
<evidence type="ECO:0000256" key="4">
    <source>
        <dbReference type="ARBA" id="ARBA00022475"/>
    </source>
</evidence>
<dbReference type="InterPro" id="IPR001734">
    <property type="entry name" value="Na/solute_symporter"/>
</dbReference>
<feature type="transmembrane region" description="Helical" evidence="12">
    <location>
        <begin position="60"/>
        <end position="78"/>
    </location>
</feature>
<gene>
    <name evidence="13" type="ORF">RUM43_004533</name>
</gene>
<keyword evidence="9 12" id="KW-0472">Membrane</keyword>
<evidence type="ECO:0000256" key="2">
    <source>
        <dbReference type="ARBA" id="ARBA00006434"/>
    </source>
</evidence>
<comment type="caution">
    <text evidence="13">The sequence shown here is derived from an EMBL/GenBank/DDBJ whole genome shotgun (WGS) entry which is preliminary data.</text>
</comment>
<accession>A0AAN8XM16</accession>
<organism evidence="13 14">
    <name type="scientific">Polyplax serrata</name>
    <name type="common">Common mouse louse</name>
    <dbReference type="NCBI Taxonomy" id="468196"/>
    <lineage>
        <taxon>Eukaryota</taxon>
        <taxon>Metazoa</taxon>
        <taxon>Ecdysozoa</taxon>
        <taxon>Arthropoda</taxon>
        <taxon>Hexapoda</taxon>
        <taxon>Insecta</taxon>
        <taxon>Pterygota</taxon>
        <taxon>Neoptera</taxon>
        <taxon>Paraneoptera</taxon>
        <taxon>Psocodea</taxon>
        <taxon>Troctomorpha</taxon>
        <taxon>Phthiraptera</taxon>
        <taxon>Anoplura</taxon>
        <taxon>Polyplacidae</taxon>
        <taxon>Polyplax</taxon>
    </lineage>
</organism>
<dbReference type="InterPro" id="IPR051163">
    <property type="entry name" value="Sodium:Solute_Symporter_SSF"/>
</dbReference>
<dbReference type="CDD" id="cd11492">
    <property type="entry name" value="SLC5sbd_NIS-SMVT"/>
    <property type="match status" value="1"/>
</dbReference>
<dbReference type="GO" id="GO:0015293">
    <property type="term" value="F:symporter activity"/>
    <property type="evidence" value="ECO:0007669"/>
    <property type="project" value="TreeGrafter"/>
</dbReference>
<sequence length="544" mass="59204">MNETKWSAEPSLENFGTFDYIVFVFMLLACAGIGLFYALRGKKSGDAETELLMGGRNMKVFPIGMSLVASFISGITLLGNPTEAYLHGTAYFFIIITLLLISLPAVHIFLPVFHDMQLASTYEYLERRFDRRLRYFGSVLFTIGMVCWLPIVIYVPALAFNQVTGMNIHVITPCVCIVCIFYTAVGGLKAVVWTDVIQSIIMVGATILVVVKGSIDSGGFHVVWKRAWDSGRIELPRAFWTFIAGTGFIIVLCGYSGLVVYSMYHDCDPLTTKRAKAKDQLLPLLVTKVLGDFPGMPGLFVAGIFSAALSSLSTGLNSMSAIVLEDFVKPSINKKMSNRTVELIIKAVVLIFGAVCVALVFVVERLGTVLQLSMSLGALTGGPLFGIFCMGILFPWANATGALYGGIIGIMCSGVVVFGGQRAMASGNLVYPGKPLSIDGCDYAHNATLVNLVVAAEAGDVFPLYKMSYLWYPIFGSLITFTSGVIISYFTGFTDLSQLNEMLITPPLRKFLSMKRFSGVKTDIPEAVKMLDTEATEVKSLDKT</sequence>
<evidence type="ECO:0000313" key="14">
    <source>
        <dbReference type="Proteomes" id="UP001372834"/>
    </source>
</evidence>
<keyword evidence="8" id="KW-0406">Ion transport</keyword>
<dbReference type="EMBL" id="JAWJWE010000002">
    <property type="protein sequence ID" value="KAK6643030.1"/>
    <property type="molecule type" value="Genomic_DNA"/>
</dbReference>
<dbReference type="PANTHER" id="PTHR42985:SF5">
    <property type="entry name" value="FI02094P-RELATED"/>
    <property type="match status" value="1"/>
</dbReference>
<dbReference type="GO" id="GO:0006814">
    <property type="term" value="P:sodium ion transport"/>
    <property type="evidence" value="ECO:0007669"/>
    <property type="project" value="UniProtKB-KW"/>
</dbReference>
<dbReference type="GO" id="GO:0005886">
    <property type="term" value="C:plasma membrane"/>
    <property type="evidence" value="ECO:0007669"/>
    <property type="project" value="UniProtKB-SubCell"/>
</dbReference>
<reference evidence="13 14" key="1">
    <citation type="submission" date="2023-10" db="EMBL/GenBank/DDBJ databases">
        <title>Genomes of two closely related lineages of the louse Polyplax serrata with different host specificities.</title>
        <authorList>
            <person name="Martinu J."/>
            <person name="Tarabai H."/>
            <person name="Stefka J."/>
            <person name="Hypsa V."/>
        </authorList>
    </citation>
    <scope>NUCLEOTIDE SEQUENCE [LARGE SCALE GENOMIC DNA]</scope>
    <source>
        <strain evidence="13">HR10_N</strain>
    </source>
</reference>
<feature type="transmembrane region" description="Helical" evidence="12">
    <location>
        <begin position="238"/>
        <end position="264"/>
    </location>
</feature>
<evidence type="ECO:0000256" key="11">
    <source>
        <dbReference type="RuleBase" id="RU362091"/>
    </source>
</evidence>
<dbReference type="PROSITE" id="PS51257">
    <property type="entry name" value="PROKAR_LIPOPROTEIN"/>
    <property type="match status" value="1"/>
</dbReference>
<keyword evidence="10" id="KW-0739">Sodium transport</keyword>
<feature type="transmembrane region" description="Helical" evidence="12">
    <location>
        <begin position="402"/>
        <end position="420"/>
    </location>
</feature>
<evidence type="ECO:0008006" key="15">
    <source>
        <dbReference type="Google" id="ProtNLM"/>
    </source>
</evidence>
<keyword evidence="4" id="KW-1003">Cell membrane</keyword>
<dbReference type="PROSITE" id="PS50283">
    <property type="entry name" value="NA_SOLUT_SYMP_3"/>
    <property type="match status" value="1"/>
</dbReference>
<dbReference type="InterPro" id="IPR038377">
    <property type="entry name" value="Na/Glc_symporter_sf"/>
</dbReference>
<feature type="transmembrane region" description="Helical" evidence="12">
    <location>
        <begin position="20"/>
        <end position="39"/>
    </location>
</feature>
<evidence type="ECO:0000256" key="12">
    <source>
        <dbReference type="SAM" id="Phobius"/>
    </source>
</evidence>
<feature type="transmembrane region" description="Helical" evidence="12">
    <location>
        <begin position="469"/>
        <end position="490"/>
    </location>
</feature>
<evidence type="ECO:0000256" key="10">
    <source>
        <dbReference type="ARBA" id="ARBA00023201"/>
    </source>
</evidence>
<feature type="transmembrane region" description="Helical" evidence="12">
    <location>
        <begin position="90"/>
        <end position="114"/>
    </location>
</feature>
<evidence type="ECO:0000256" key="1">
    <source>
        <dbReference type="ARBA" id="ARBA00004651"/>
    </source>
</evidence>
<dbReference type="Proteomes" id="UP001372834">
    <property type="component" value="Unassembled WGS sequence"/>
</dbReference>
<dbReference type="Pfam" id="PF00474">
    <property type="entry name" value="SSF"/>
    <property type="match status" value="2"/>
</dbReference>
<evidence type="ECO:0000256" key="5">
    <source>
        <dbReference type="ARBA" id="ARBA00022692"/>
    </source>
</evidence>
<feature type="transmembrane region" description="Helical" evidence="12">
    <location>
        <begin position="343"/>
        <end position="363"/>
    </location>
</feature>